<accession>A0ABT8FHR3</accession>
<protein>
    <submittedName>
        <fullName evidence="1">Uncharacterized protein</fullName>
    </submittedName>
</protein>
<name>A0ABT8FHR3_9ACTN</name>
<dbReference type="Proteomes" id="UP001168620">
    <property type="component" value="Unassembled WGS sequence"/>
</dbReference>
<reference evidence="1" key="1">
    <citation type="submission" date="2023-06" db="EMBL/GenBank/DDBJ databases">
        <title>Draft genome sequence of Nocardioides sp. SOB77.</title>
        <authorList>
            <person name="Zhang G."/>
        </authorList>
    </citation>
    <scope>NUCLEOTIDE SEQUENCE</scope>
    <source>
        <strain evidence="1">SOB77</strain>
    </source>
</reference>
<proteinExistence type="predicted"/>
<evidence type="ECO:0000313" key="2">
    <source>
        <dbReference type="Proteomes" id="UP001168620"/>
    </source>
</evidence>
<dbReference type="RefSeq" id="WP_300953328.1">
    <property type="nucleotide sequence ID" value="NZ_JAUHJQ010000006.1"/>
</dbReference>
<dbReference type="EMBL" id="JAUHJQ010000006">
    <property type="protein sequence ID" value="MDN4174229.1"/>
    <property type="molecule type" value="Genomic_DNA"/>
</dbReference>
<evidence type="ECO:0000313" key="1">
    <source>
        <dbReference type="EMBL" id="MDN4174229.1"/>
    </source>
</evidence>
<sequence>MGLLERRLARTAVWAPRLWRPSEQAPAVLRAMAERMLEAPDAVCLGTDDAVLLGVRRGAGVVVDHLESASDDPDALARLLTSIPADAGEVRVFTPVADEVRLAATSAAGLATAGRWWVRDLPVTLAVAANLAAPRPGYSLAPAPPFHDPGGPIAVIGKATSAQELVELGVDAAARDARVAVVIADAGSPLEALAADAAYRPVAELRAR</sequence>
<comment type="caution">
    <text evidence="1">The sequence shown here is derived from an EMBL/GenBank/DDBJ whole genome shotgun (WGS) entry which is preliminary data.</text>
</comment>
<gene>
    <name evidence="1" type="ORF">QWY28_14795</name>
</gene>
<keyword evidence="2" id="KW-1185">Reference proteome</keyword>
<organism evidence="1 2">
    <name type="scientific">Nocardioides oceani</name>
    <dbReference type="NCBI Taxonomy" id="3058369"/>
    <lineage>
        <taxon>Bacteria</taxon>
        <taxon>Bacillati</taxon>
        <taxon>Actinomycetota</taxon>
        <taxon>Actinomycetes</taxon>
        <taxon>Propionibacteriales</taxon>
        <taxon>Nocardioidaceae</taxon>
        <taxon>Nocardioides</taxon>
    </lineage>
</organism>